<gene>
    <name evidence="1" type="ORF">BofuT4_uP034260.1</name>
</gene>
<evidence type="ECO:0000313" key="2">
    <source>
        <dbReference type="Proteomes" id="UP000008177"/>
    </source>
</evidence>
<name>G2Y856_BOTF4</name>
<dbReference type="HOGENOM" id="CLU_3142871_0_0_1"/>
<protein>
    <submittedName>
        <fullName evidence="1">Uncharacterized protein</fullName>
    </submittedName>
</protein>
<sequence>MTEDGGYELTQLGCIRISRSTVGDRLSDVPGSGALSIDQGGENPLCLIH</sequence>
<accession>G2Y856</accession>
<evidence type="ECO:0000313" key="1">
    <source>
        <dbReference type="EMBL" id="CCD48784.1"/>
    </source>
</evidence>
<organism evidence="1 2">
    <name type="scientific">Botryotinia fuckeliana (strain T4)</name>
    <name type="common">Noble rot fungus</name>
    <name type="synonym">Botrytis cinerea</name>
    <dbReference type="NCBI Taxonomy" id="999810"/>
    <lineage>
        <taxon>Eukaryota</taxon>
        <taxon>Fungi</taxon>
        <taxon>Dikarya</taxon>
        <taxon>Ascomycota</taxon>
        <taxon>Pezizomycotina</taxon>
        <taxon>Leotiomycetes</taxon>
        <taxon>Helotiales</taxon>
        <taxon>Sclerotiniaceae</taxon>
        <taxon>Botrytis</taxon>
    </lineage>
</organism>
<dbReference type="AlphaFoldDB" id="G2Y856"/>
<dbReference type="InParanoid" id="G2Y856"/>
<reference evidence="2" key="1">
    <citation type="journal article" date="2011" name="PLoS Genet.">
        <title>Genomic analysis of the necrotrophic fungal pathogens Sclerotinia sclerotiorum and Botrytis cinerea.</title>
        <authorList>
            <person name="Amselem J."/>
            <person name="Cuomo C.A."/>
            <person name="van Kan J.A."/>
            <person name="Viaud M."/>
            <person name="Benito E.P."/>
            <person name="Couloux A."/>
            <person name="Coutinho P.M."/>
            <person name="de Vries R.P."/>
            <person name="Dyer P.S."/>
            <person name="Fillinger S."/>
            <person name="Fournier E."/>
            <person name="Gout L."/>
            <person name="Hahn M."/>
            <person name="Kohn L."/>
            <person name="Lapalu N."/>
            <person name="Plummer K.M."/>
            <person name="Pradier J.M."/>
            <person name="Quevillon E."/>
            <person name="Sharon A."/>
            <person name="Simon A."/>
            <person name="ten Have A."/>
            <person name="Tudzynski B."/>
            <person name="Tudzynski P."/>
            <person name="Wincker P."/>
            <person name="Andrew M."/>
            <person name="Anthouard V."/>
            <person name="Beever R.E."/>
            <person name="Beffa R."/>
            <person name="Benoit I."/>
            <person name="Bouzid O."/>
            <person name="Brault B."/>
            <person name="Chen Z."/>
            <person name="Choquer M."/>
            <person name="Collemare J."/>
            <person name="Cotton P."/>
            <person name="Danchin E.G."/>
            <person name="Da Silva C."/>
            <person name="Gautier A."/>
            <person name="Giraud C."/>
            <person name="Giraud T."/>
            <person name="Gonzalez C."/>
            <person name="Grossetete S."/>
            <person name="Guldener U."/>
            <person name="Henrissat B."/>
            <person name="Howlett B.J."/>
            <person name="Kodira C."/>
            <person name="Kretschmer M."/>
            <person name="Lappartient A."/>
            <person name="Leroch M."/>
            <person name="Levis C."/>
            <person name="Mauceli E."/>
            <person name="Neuveglise C."/>
            <person name="Oeser B."/>
            <person name="Pearson M."/>
            <person name="Poulain J."/>
            <person name="Poussereau N."/>
            <person name="Quesneville H."/>
            <person name="Rascle C."/>
            <person name="Schumacher J."/>
            <person name="Segurens B."/>
            <person name="Sexton A."/>
            <person name="Silva E."/>
            <person name="Sirven C."/>
            <person name="Soanes D.M."/>
            <person name="Talbot N.J."/>
            <person name="Templeton M."/>
            <person name="Yandava C."/>
            <person name="Yarden O."/>
            <person name="Zeng Q."/>
            <person name="Rollins J.A."/>
            <person name="Lebrun M.H."/>
            <person name="Dickman M."/>
        </authorList>
    </citation>
    <scope>NUCLEOTIDE SEQUENCE [LARGE SCALE GENOMIC DNA]</scope>
    <source>
        <strain evidence="2">T4</strain>
    </source>
</reference>
<dbReference type="Proteomes" id="UP000008177">
    <property type="component" value="Unplaced contigs"/>
</dbReference>
<dbReference type="EMBL" id="FQ790296">
    <property type="protein sequence ID" value="CCD48784.1"/>
    <property type="molecule type" value="Genomic_DNA"/>
</dbReference>
<proteinExistence type="predicted"/>